<dbReference type="AlphaFoldDB" id="A0A918D8P9"/>
<proteinExistence type="predicted"/>
<dbReference type="Proteomes" id="UP000600365">
    <property type="component" value="Unassembled WGS sequence"/>
</dbReference>
<comment type="caution">
    <text evidence="2">The sequence shown here is derived from an EMBL/GenBank/DDBJ whole genome shotgun (WGS) entry which is preliminary data.</text>
</comment>
<gene>
    <name evidence="2" type="ORF">GCM10011579_070050</name>
</gene>
<keyword evidence="3" id="KW-1185">Reference proteome</keyword>
<dbReference type="EMBL" id="BMMM01000015">
    <property type="protein sequence ID" value="GGN82442.1"/>
    <property type="molecule type" value="Genomic_DNA"/>
</dbReference>
<evidence type="ECO:0000313" key="3">
    <source>
        <dbReference type="Proteomes" id="UP000600365"/>
    </source>
</evidence>
<organism evidence="2 3">
    <name type="scientific">Streptomyces albiflavescens</name>
    <dbReference type="NCBI Taxonomy" id="1623582"/>
    <lineage>
        <taxon>Bacteria</taxon>
        <taxon>Bacillati</taxon>
        <taxon>Actinomycetota</taxon>
        <taxon>Actinomycetes</taxon>
        <taxon>Kitasatosporales</taxon>
        <taxon>Streptomycetaceae</taxon>
        <taxon>Streptomyces</taxon>
    </lineage>
</organism>
<name>A0A918D8P9_9ACTN</name>
<evidence type="ECO:0000313" key="2">
    <source>
        <dbReference type="EMBL" id="GGN82442.1"/>
    </source>
</evidence>
<evidence type="ECO:0000256" key="1">
    <source>
        <dbReference type="SAM" id="MobiDB-lite"/>
    </source>
</evidence>
<sequence length="109" mass="11790">MQLLREGDTLKVARLDRLSQIRIRLDGHVCPSGVTGPTSQASCASREARRAAGPHGYELRQATTDAELKQPGAEDLYFRTSYPQVSSAAWWNVRSAAHSGQAVSKSPGP</sequence>
<protein>
    <submittedName>
        <fullName evidence="2">Uncharacterized protein</fullName>
    </submittedName>
</protein>
<accession>A0A918D8P9</accession>
<feature type="region of interest" description="Disordered" evidence="1">
    <location>
        <begin position="34"/>
        <end position="66"/>
    </location>
</feature>
<reference evidence="2 3" key="1">
    <citation type="journal article" date="2014" name="Int. J. Syst. Evol. Microbiol.">
        <title>Complete genome sequence of Corynebacterium casei LMG S-19264T (=DSM 44701T), isolated from a smear-ripened cheese.</title>
        <authorList>
            <consortium name="US DOE Joint Genome Institute (JGI-PGF)"/>
            <person name="Walter F."/>
            <person name="Albersmeier A."/>
            <person name="Kalinowski J."/>
            <person name="Ruckert C."/>
        </authorList>
    </citation>
    <scope>NUCLEOTIDE SEQUENCE [LARGE SCALE GENOMIC DNA]</scope>
    <source>
        <strain evidence="2 3">CGMCC 4.7111</strain>
    </source>
</reference>